<name>A0A6J5PUS1_9CAUD</name>
<dbReference type="EMBL" id="LR797195">
    <property type="protein sequence ID" value="CAB4193110.1"/>
    <property type="molecule type" value="Genomic_DNA"/>
</dbReference>
<gene>
    <name evidence="2" type="ORF">UFOVP1247_21</name>
    <name evidence="1" type="ORF">UFOVP970_61</name>
</gene>
<protein>
    <submittedName>
        <fullName evidence="1">Uncharacterized protein</fullName>
    </submittedName>
</protein>
<evidence type="ECO:0000313" key="1">
    <source>
        <dbReference type="EMBL" id="CAB4174607.1"/>
    </source>
</evidence>
<reference evidence="1" key="1">
    <citation type="submission" date="2020-05" db="EMBL/GenBank/DDBJ databases">
        <authorList>
            <person name="Chiriac C."/>
            <person name="Salcher M."/>
            <person name="Ghai R."/>
            <person name="Kavagutti S V."/>
        </authorList>
    </citation>
    <scope>NUCLEOTIDE SEQUENCE</scope>
</reference>
<organism evidence="1">
    <name type="scientific">uncultured Caudovirales phage</name>
    <dbReference type="NCBI Taxonomy" id="2100421"/>
    <lineage>
        <taxon>Viruses</taxon>
        <taxon>Duplodnaviria</taxon>
        <taxon>Heunggongvirae</taxon>
        <taxon>Uroviricota</taxon>
        <taxon>Caudoviricetes</taxon>
        <taxon>Peduoviridae</taxon>
        <taxon>Maltschvirus</taxon>
        <taxon>Maltschvirus maltsch</taxon>
    </lineage>
</organism>
<dbReference type="EMBL" id="LR796916">
    <property type="protein sequence ID" value="CAB4174607.1"/>
    <property type="molecule type" value="Genomic_DNA"/>
</dbReference>
<proteinExistence type="predicted"/>
<evidence type="ECO:0000313" key="2">
    <source>
        <dbReference type="EMBL" id="CAB4193110.1"/>
    </source>
</evidence>
<sequence length="75" mass="8421">MEKGDRFVFYGNNGVVKGVVAKVFSKVTYDLKNGIKVVHTYIISEDGGTYNTNLCLKIDSDISPSFLRRLLSIFK</sequence>
<accession>A0A6J5PUS1</accession>